<name>A0A800MY85_CYTFI</name>
<dbReference type="Gene3D" id="3.40.50.2300">
    <property type="match status" value="1"/>
</dbReference>
<keyword evidence="3" id="KW-0804">Transcription</keyword>
<protein>
    <submittedName>
        <fullName evidence="5">Sucrose operon repressor ScrR, LacI family</fullName>
    </submittedName>
</protein>
<dbReference type="EMBL" id="VDEM01000012">
    <property type="protein sequence ID" value="KAF0824644.1"/>
    <property type="molecule type" value="Genomic_DNA"/>
</dbReference>
<dbReference type="GO" id="GO:0000976">
    <property type="term" value="F:transcription cis-regulatory region binding"/>
    <property type="evidence" value="ECO:0007669"/>
    <property type="project" value="TreeGrafter"/>
</dbReference>
<dbReference type="PROSITE" id="PS50932">
    <property type="entry name" value="HTH_LACI_2"/>
    <property type="match status" value="1"/>
</dbReference>
<evidence type="ECO:0000256" key="1">
    <source>
        <dbReference type="ARBA" id="ARBA00023015"/>
    </source>
</evidence>
<accession>A0A800MY85</accession>
<dbReference type="SUPFAM" id="SSF47413">
    <property type="entry name" value="lambda repressor-like DNA-binding domains"/>
    <property type="match status" value="1"/>
</dbReference>
<evidence type="ECO:0000313" key="6">
    <source>
        <dbReference type="Proteomes" id="UP000465778"/>
    </source>
</evidence>
<dbReference type="InterPro" id="IPR010982">
    <property type="entry name" value="Lambda_DNA-bd_dom_sf"/>
</dbReference>
<dbReference type="CDD" id="cd01392">
    <property type="entry name" value="HTH_LacI"/>
    <property type="match status" value="1"/>
</dbReference>
<evidence type="ECO:0000256" key="3">
    <source>
        <dbReference type="ARBA" id="ARBA00023163"/>
    </source>
</evidence>
<dbReference type="PANTHER" id="PTHR30146">
    <property type="entry name" value="LACI-RELATED TRANSCRIPTIONAL REPRESSOR"/>
    <property type="match status" value="1"/>
</dbReference>
<evidence type="ECO:0000313" key="5">
    <source>
        <dbReference type="EMBL" id="KAF0824644.1"/>
    </source>
</evidence>
<dbReference type="Gene3D" id="1.10.260.40">
    <property type="entry name" value="lambda repressor-like DNA-binding domains"/>
    <property type="match status" value="1"/>
</dbReference>
<dbReference type="AlphaFoldDB" id="A0A800MY85"/>
<dbReference type="SUPFAM" id="SSF53822">
    <property type="entry name" value="Periplasmic binding protein-like I"/>
    <property type="match status" value="1"/>
</dbReference>
<keyword evidence="1" id="KW-0805">Transcription regulation</keyword>
<evidence type="ECO:0000256" key="2">
    <source>
        <dbReference type="ARBA" id="ARBA00023125"/>
    </source>
</evidence>
<dbReference type="RefSeq" id="WP_236564616.1">
    <property type="nucleotide sequence ID" value="NZ_JAQZDS010000002.1"/>
</dbReference>
<dbReference type="PANTHER" id="PTHR30146:SF109">
    <property type="entry name" value="HTH-TYPE TRANSCRIPTIONAL REGULATOR GALS"/>
    <property type="match status" value="1"/>
</dbReference>
<gene>
    <name evidence="5" type="ORF">KIS1582_1565</name>
</gene>
<evidence type="ECO:0000259" key="4">
    <source>
        <dbReference type="PROSITE" id="PS50932"/>
    </source>
</evidence>
<organism evidence="5 6">
    <name type="scientific">Cytobacillus firmus</name>
    <name type="common">Bacillus firmus</name>
    <dbReference type="NCBI Taxonomy" id="1399"/>
    <lineage>
        <taxon>Bacteria</taxon>
        <taxon>Bacillati</taxon>
        <taxon>Bacillota</taxon>
        <taxon>Bacilli</taxon>
        <taxon>Bacillales</taxon>
        <taxon>Bacillaceae</taxon>
        <taxon>Cytobacillus</taxon>
    </lineage>
</organism>
<dbReference type="Pfam" id="PF00356">
    <property type="entry name" value="LacI"/>
    <property type="match status" value="1"/>
</dbReference>
<dbReference type="Proteomes" id="UP000465778">
    <property type="component" value="Unassembled WGS sequence"/>
</dbReference>
<feature type="domain" description="HTH lacI-type" evidence="4">
    <location>
        <begin position="1"/>
        <end position="39"/>
    </location>
</feature>
<proteinExistence type="predicted"/>
<dbReference type="GO" id="GO:0003700">
    <property type="term" value="F:DNA-binding transcription factor activity"/>
    <property type="evidence" value="ECO:0007669"/>
    <property type="project" value="TreeGrafter"/>
</dbReference>
<keyword evidence="2" id="KW-0238">DNA-binding</keyword>
<dbReference type="InterPro" id="IPR000843">
    <property type="entry name" value="HTH_LacI"/>
</dbReference>
<sequence>MSRYLNNKGYISQKSELKIRDVMERLNYHPNEIARGLAKKKTRTIALIIPDITNPFFPELVVAIEEVAKSKGTASSWSTPKTGIWKIITFGPTIKRYELAIIGRFIAIFLFSIQTEI</sequence>
<dbReference type="InterPro" id="IPR028082">
    <property type="entry name" value="Peripla_BP_I"/>
</dbReference>
<reference evidence="5 6" key="1">
    <citation type="journal article" date="2020" name="G3 (Bethesda)">
        <title>Whole Genome Sequencing and Comparative Genomics of Two Nematicidal Bacillus Strains Reveals a Wide Range of Possible Virulence Factors.</title>
        <authorList>
            <person name="Susic N."/>
            <person name="Janezic S."/>
            <person name="Rupnik M."/>
            <person name="Geric Stare B."/>
        </authorList>
    </citation>
    <scope>NUCLEOTIDE SEQUENCE [LARGE SCALE GENOMIC DNA]</scope>
    <source>
        <strain evidence="5 6">I-1582</strain>
    </source>
</reference>
<dbReference type="SMART" id="SM00354">
    <property type="entry name" value="HTH_LACI"/>
    <property type="match status" value="1"/>
</dbReference>
<comment type="caution">
    <text evidence="5">The sequence shown here is derived from an EMBL/GenBank/DDBJ whole genome shotgun (WGS) entry which is preliminary data.</text>
</comment>